<name>A0AAD6WZC3_9AGAR</name>
<dbReference type="SUPFAM" id="SSF55658">
    <property type="entry name" value="L9 N-domain-like"/>
    <property type="match status" value="1"/>
</dbReference>
<comment type="caution">
    <text evidence="2">The sequence shown here is derived from an EMBL/GenBank/DDBJ whole genome shotgun (WGS) entry which is preliminary data.</text>
</comment>
<accession>A0AAD6WZC3</accession>
<evidence type="ECO:0000313" key="3">
    <source>
        <dbReference type="Proteomes" id="UP001218188"/>
    </source>
</evidence>
<evidence type="ECO:0000256" key="1">
    <source>
        <dbReference type="SAM" id="MobiDB-lite"/>
    </source>
</evidence>
<feature type="region of interest" description="Disordered" evidence="1">
    <location>
        <begin position="381"/>
        <end position="418"/>
    </location>
</feature>
<feature type="region of interest" description="Disordered" evidence="1">
    <location>
        <begin position="671"/>
        <end position="744"/>
    </location>
</feature>
<protein>
    <submittedName>
        <fullName evidence="2">Uncharacterized protein</fullName>
    </submittedName>
</protein>
<organism evidence="2 3">
    <name type="scientific">Mycena alexandri</name>
    <dbReference type="NCBI Taxonomy" id="1745969"/>
    <lineage>
        <taxon>Eukaryota</taxon>
        <taxon>Fungi</taxon>
        <taxon>Dikarya</taxon>
        <taxon>Basidiomycota</taxon>
        <taxon>Agaricomycotina</taxon>
        <taxon>Agaricomycetes</taxon>
        <taxon>Agaricomycetidae</taxon>
        <taxon>Agaricales</taxon>
        <taxon>Marasmiineae</taxon>
        <taxon>Mycenaceae</taxon>
        <taxon>Mycena</taxon>
    </lineage>
</organism>
<dbReference type="InterPro" id="IPR009027">
    <property type="entry name" value="Ribosomal_bL9/RNase_H1_N"/>
</dbReference>
<sequence length="1221" mass="134306">MASLTATNIRADELIMDIRGGGRDSRYYCLPPYRGTTAEGTPAKSGGGGYPFHLVAQGHVVGIFDDWVEAKASLSGYPDSSNRGYYSVEECIEGWQKLCALGIHPHPVDPSKTRAPSVDTSRVNTSPRKPQTPGTSLVNTSPRKPRTPGTTGFVKQERAEVGTSTLELKRLCTPQPPPTPAPAGGTHEFVNFAIRGGGIVSSSAVRTEERYRELQRRGEEPDLLVTHSFQRASRFALEDGEGEQEGTADVLRKCNYIEIISPKHLGCTTGVYDWAGMQIVMLMVRREFARAASTVRNTNMPRAGTAARRRAREGLPPTKPGPKGWVFGTKKVLFELHKNDFLAAAEGKSTGAFYRRVGHLYIEKYGWNLAWHKDIKNGGADGDDRDADDEDADRDADADTDTDADADGDADTDGDEVDPQVEEARAAYFKKLCGVKIGVWYNTQYGSLIEKKTKPIPFTTLFDKPELEPPAPVKKRVLHYYSRHFYAERVKARVAARWAVLSRRENPPKMITVRNTVTREAWLSETQAFRDEVILALEKEHQNAIEAYSKAVSGAVPNTPAEYDIALNNAAYYLQPFTDAIHERFGMNVCLLLCGPIPDRGGRIEVRRWDLESLKEYNADEGRSIHSGTSNGLVPRIWSDFDRAGFDSAQRSLVEFTHHCFTEEECRARAVDRQSASGAPSDDEGAPDDLIRGTTPPVPNSTTPSATRSSTPATTSPVSLPASASSTTPPAPGSTTPAARPMTSWMTPVETPLDANEGGFAWTEEELAMLVPEMMSKEELERMLFDPSAFNEDGSLRKGLGFEGGMLFENEEPEGAFAHIAAPILQENPHGAAEVAPLVIREALRVEMAAMAPEAAADYMRILQSMSVQSVEWENEIAEDRATTRDVAKGITEVRDEAEGGGSGGKDGAERDDVRKKAAAERPKPKPAYRGAVSLPTLERPEANPDAEGPLNAEDGQRTSARGEGEADAGEKDQDGGEEAKDGGEGEAEGRPWKERDMSMWPEELQSAYKAFGRARDWGGEDWVTCVDAFLTLERLHGFRAKGVLAVPNGKADERPREVPDWMQARRRWEKPVEMTSTIGPAAEKGSFADRWWDWWFRAQPTGRVQASGKLMVAERVPARDWEDVSKMVGRNGLLLYVGGLLWWGEAAAAAAAEERELLLKDWRVAVEDVREVLESAAAFILTPSEIPTKGKAQSKKRKSPPGGQEKENTEPAPRKRRKKN</sequence>
<feature type="region of interest" description="Disordered" evidence="1">
    <location>
        <begin position="302"/>
        <end position="322"/>
    </location>
</feature>
<dbReference type="AlphaFoldDB" id="A0AAD6WZC3"/>
<keyword evidence="3" id="KW-1185">Reference proteome</keyword>
<feature type="compositionally biased region" description="Low complexity" evidence="1">
    <location>
        <begin position="700"/>
        <end position="741"/>
    </location>
</feature>
<evidence type="ECO:0000313" key="2">
    <source>
        <dbReference type="EMBL" id="KAJ7033113.1"/>
    </source>
</evidence>
<feature type="compositionally biased region" description="Basic and acidic residues" evidence="1">
    <location>
        <begin position="884"/>
        <end position="898"/>
    </location>
</feature>
<feature type="region of interest" description="Disordered" evidence="1">
    <location>
        <begin position="1188"/>
        <end position="1221"/>
    </location>
</feature>
<dbReference type="EMBL" id="JARJCM010000067">
    <property type="protein sequence ID" value="KAJ7033113.1"/>
    <property type="molecule type" value="Genomic_DNA"/>
</dbReference>
<feature type="compositionally biased region" description="Polar residues" evidence="1">
    <location>
        <begin position="118"/>
        <end position="142"/>
    </location>
</feature>
<feature type="compositionally biased region" description="Basic and acidic residues" evidence="1">
    <location>
        <begin position="955"/>
        <end position="998"/>
    </location>
</feature>
<feature type="region of interest" description="Disordered" evidence="1">
    <location>
        <begin position="884"/>
        <end position="999"/>
    </location>
</feature>
<feature type="region of interest" description="Disordered" evidence="1">
    <location>
        <begin position="107"/>
        <end position="151"/>
    </location>
</feature>
<dbReference type="Proteomes" id="UP001218188">
    <property type="component" value="Unassembled WGS sequence"/>
</dbReference>
<feature type="compositionally biased region" description="Basic and acidic residues" evidence="1">
    <location>
        <begin position="907"/>
        <end position="924"/>
    </location>
</feature>
<reference evidence="2" key="1">
    <citation type="submission" date="2023-03" db="EMBL/GenBank/DDBJ databases">
        <title>Massive genome expansion in bonnet fungi (Mycena s.s.) driven by repeated elements and novel gene families across ecological guilds.</title>
        <authorList>
            <consortium name="Lawrence Berkeley National Laboratory"/>
            <person name="Harder C.B."/>
            <person name="Miyauchi S."/>
            <person name="Viragh M."/>
            <person name="Kuo A."/>
            <person name="Thoen E."/>
            <person name="Andreopoulos B."/>
            <person name="Lu D."/>
            <person name="Skrede I."/>
            <person name="Drula E."/>
            <person name="Henrissat B."/>
            <person name="Morin E."/>
            <person name="Kohler A."/>
            <person name="Barry K."/>
            <person name="LaButti K."/>
            <person name="Morin E."/>
            <person name="Salamov A."/>
            <person name="Lipzen A."/>
            <person name="Mereny Z."/>
            <person name="Hegedus B."/>
            <person name="Baldrian P."/>
            <person name="Stursova M."/>
            <person name="Weitz H."/>
            <person name="Taylor A."/>
            <person name="Grigoriev I.V."/>
            <person name="Nagy L.G."/>
            <person name="Martin F."/>
            <person name="Kauserud H."/>
        </authorList>
    </citation>
    <scope>NUCLEOTIDE SEQUENCE</scope>
    <source>
        <strain evidence="2">CBHHK200</strain>
    </source>
</reference>
<gene>
    <name evidence="2" type="ORF">C8F04DRAFT_1184373</name>
</gene>
<proteinExistence type="predicted"/>
<feature type="compositionally biased region" description="Basic and acidic residues" evidence="1">
    <location>
        <begin position="1205"/>
        <end position="1214"/>
    </location>
</feature>